<dbReference type="EMBL" id="LHUR01000018">
    <property type="protein sequence ID" value="KOA20205.1"/>
    <property type="molecule type" value="Genomic_DNA"/>
</dbReference>
<accession>A0A0L6ZB72</accession>
<dbReference type="Proteomes" id="UP000037043">
    <property type="component" value="Unassembled WGS sequence"/>
</dbReference>
<evidence type="ECO:0000256" key="4">
    <source>
        <dbReference type="ARBA" id="ARBA00022475"/>
    </source>
</evidence>
<evidence type="ECO:0000256" key="5">
    <source>
        <dbReference type="ARBA" id="ARBA00022692"/>
    </source>
</evidence>
<feature type="transmembrane region" description="Helical" evidence="8">
    <location>
        <begin position="322"/>
        <end position="349"/>
    </location>
</feature>
<evidence type="ECO:0000256" key="1">
    <source>
        <dbReference type="ARBA" id="ARBA00004651"/>
    </source>
</evidence>
<dbReference type="Pfam" id="PF01594">
    <property type="entry name" value="AI-2E_transport"/>
    <property type="match status" value="1"/>
</dbReference>
<reference evidence="10" key="1">
    <citation type="submission" date="2015-08" db="EMBL/GenBank/DDBJ databases">
        <title>Genome sequence of the strict anaerobe Clostridium homopropionicum LuHBu1 (DSM 5847T).</title>
        <authorList>
            <person name="Poehlein A."/>
            <person name="Beck M."/>
            <person name="Schiel-Bengelsdorf B."/>
            <person name="Bengelsdorf F.R."/>
            <person name="Daniel R."/>
            <person name="Duerre P."/>
        </authorList>
    </citation>
    <scope>NUCLEOTIDE SEQUENCE [LARGE SCALE GENOMIC DNA]</scope>
    <source>
        <strain evidence="10">DSM 5847</strain>
    </source>
</reference>
<feature type="transmembrane region" description="Helical" evidence="8">
    <location>
        <begin position="226"/>
        <end position="247"/>
    </location>
</feature>
<comment type="caution">
    <text evidence="9">The sequence shown here is derived from an EMBL/GenBank/DDBJ whole genome shotgun (WGS) entry which is preliminary data.</text>
</comment>
<evidence type="ECO:0000256" key="3">
    <source>
        <dbReference type="ARBA" id="ARBA00022448"/>
    </source>
</evidence>
<protein>
    <submittedName>
        <fullName evidence="9">AI-2 transport protein TqsA</fullName>
    </submittedName>
</protein>
<feature type="transmembrane region" description="Helical" evidence="8">
    <location>
        <begin position="282"/>
        <end position="302"/>
    </location>
</feature>
<proteinExistence type="inferred from homology"/>
<feature type="transmembrane region" description="Helical" evidence="8">
    <location>
        <begin position="253"/>
        <end position="275"/>
    </location>
</feature>
<keyword evidence="4" id="KW-1003">Cell membrane</keyword>
<keyword evidence="6 8" id="KW-1133">Transmembrane helix</keyword>
<name>A0A0L6ZB72_9CLOT</name>
<organism evidence="9 10">
    <name type="scientific">Clostridium homopropionicum DSM 5847</name>
    <dbReference type="NCBI Taxonomy" id="1121318"/>
    <lineage>
        <taxon>Bacteria</taxon>
        <taxon>Bacillati</taxon>
        <taxon>Bacillota</taxon>
        <taxon>Clostridia</taxon>
        <taxon>Eubacteriales</taxon>
        <taxon>Clostridiaceae</taxon>
        <taxon>Clostridium</taxon>
    </lineage>
</organism>
<evidence type="ECO:0000313" key="9">
    <source>
        <dbReference type="EMBL" id="KOA20205.1"/>
    </source>
</evidence>
<dbReference type="PANTHER" id="PTHR21716:SF53">
    <property type="entry name" value="PERMEASE PERM-RELATED"/>
    <property type="match status" value="1"/>
</dbReference>
<feature type="transmembrane region" description="Helical" evidence="8">
    <location>
        <begin position="7"/>
        <end position="26"/>
    </location>
</feature>
<sequence length="375" mass="42739">MINRKKIPYFNLIPILIIAFFLFKIINNIDYFVRGFGFIISILSPFFWAFGIAYILNPMMVYIENKFKLRRILSIIVVYIIVFGFLALIVNIISPTISKNIKDLVNNTPIYLNKTQDWFENNLSHSSFSNNPEIMSYAHRTFNSYLEKFTMSLNRTLNLAFSKAIAFTSSFLKMIFGFIIAVYILKDKENFIKNAKKFLFAMFNKDSVESFLIYGREVNSIFSRFIIGKAIDSTIIGILCAIGLSIIDVPYALLISLIVGVTNMIPYFGPFIGMIPGVTITLFYSPIVALKVLLFIFLLQQFDGWYLGPKILGEQVGVSPFWIILAIIVGGGTFGVLGMFLGVPFIAIIKITLQRYIDKRLAEKSKENNTKPDVY</sequence>
<evidence type="ECO:0000313" key="10">
    <source>
        <dbReference type="Proteomes" id="UP000037043"/>
    </source>
</evidence>
<dbReference type="InterPro" id="IPR002549">
    <property type="entry name" value="AI-2E-like"/>
</dbReference>
<dbReference type="GO" id="GO:0055085">
    <property type="term" value="P:transmembrane transport"/>
    <property type="evidence" value="ECO:0007669"/>
    <property type="project" value="TreeGrafter"/>
</dbReference>
<evidence type="ECO:0000256" key="2">
    <source>
        <dbReference type="ARBA" id="ARBA00009773"/>
    </source>
</evidence>
<dbReference type="STRING" id="36844.SAMN04488501_11170"/>
<evidence type="ECO:0000256" key="7">
    <source>
        <dbReference type="ARBA" id="ARBA00023136"/>
    </source>
</evidence>
<keyword evidence="3" id="KW-0813">Transport</keyword>
<dbReference type="AlphaFoldDB" id="A0A0L6ZB72"/>
<evidence type="ECO:0000256" key="8">
    <source>
        <dbReference type="SAM" id="Phobius"/>
    </source>
</evidence>
<keyword evidence="5 8" id="KW-0812">Transmembrane</keyword>
<comment type="similarity">
    <text evidence="2">Belongs to the autoinducer-2 exporter (AI-2E) (TC 2.A.86) family.</text>
</comment>
<dbReference type="GO" id="GO:0005886">
    <property type="term" value="C:plasma membrane"/>
    <property type="evidence" value="ECO:0007669"/>
    <property type="project" value="UniProtKB-SubCell"/>
</dbReference>
<gene>
    <name evidence="9" type="primary">tqsA_2</name>
    <name evidence="9" type="ORF">CLHOM_14040</name>
</gene>
<feature type="transmembrane region" description="Helical" evidence="8">
    <location>
        <begin position="32"/>
        <end position="56"/>
    </location>
</feature>
<evidence type="ECO:0000256" key="6">
    <source>
        <dbReference type="ARBA" id="ARBA00022989"/>
    </source>
</evidence>
<feature type="transmembrane region" description="Helical" evidence="8">
    <location>
        <begin position="72"/>
        <end position="93"/>
    </location>
</feature>
<dbReference type="PATRIC" id="fig|1121318.3.peg.1414"/>
<comment type="subcellular location">
    <subcellularLocation>
        <location evidence="1">Cell membrane</location>
        <topology evidence="1">Multi-pass membrane protein</topology>
    </subcellularLocation>
</comment>
<dbReference type="PANTHER" id="PTHR21716">
    <property type="entry name" value="TRANSMEMBRANE PROTEIN"/>
    <property type="match status" value="1"/>
</dbReference>
<dbReference type="RefSeq" id="WP_175478669.1">
    <property type="nucleotide sequence ID" value="NZ_LHUR01000018.1"/>
</dbReference>
<keyword evidence="10" id="KW-1185">Reference proteome</keyword>
<keyword evidence="7 8" id="KW-0472">Membrane</keyword>
<feature type="transmembrane region" description="Helical" evidence="8">
    <location>
        <begin position="164"/>
        <end position="185"/>
    </location>
</feature>